<keyword evidence="2" id="KW-1185">Reference proteome</keyword>
<accession>A0A9P6PYD6</accession>
<protein>
    <submittedName>
        <fullName evidence="1">Uncharacterized protein</fullName>
    </submittedName>
</protein>
<evidence type="ECO:0000313" key="2">
    <source>
        <dbReference type="Proteomes" id="UP000726737"/>
    </source>
</evidence>
<gene>
    <name evidence="1" type="ORF">BG011_004369</name>
</gene>
<evidence type="ECO:0000313" key="1">
    <source>
        <dbReference type="EMBL" id="KAG0256676.1"/>
    </source>
</evidence>
<comment type="caution">
    <text evidence="1">The sequence shown here is derived from an EMBL/GenBank/DDBJ whole genome shotgun (WGS) entry which is preliminary data.</text>
</comment>
<dbReference type="AlphaFoldDB" id="A0A9P6PYD6"/>
<name>A0A9P6PYD6_9FUNG</name>
<dbReference type="Proteomes" id="UP000726737">
    <property type="component" value="Unassembled WGS sequence"/>
</dbReference>
<proteinExistence type="predicted"/>
<sequence length="153" mass="17619">MPLNTHSEFEDLIQVNPDLYSEYTKRILQRPAPVEFYNQLLGIFETSDYTQDKTAPDSGPKGVNLESFIKRLHSGVQPVDRYMDDDEIDGLRPPPLNPGESYVHYTKDVNGVFLGRYGRLLSYAANILYMTPEALHKHVVYVEEVILWKPTQM</sequence>
<organism evidence="1 2">
    <name type="scientific">Mortierella polycephala</name>
    <dbReference type="NCBI Taxonomy" id="41804"/>
    <lineage>
        <taxon>Eukaryota</taxon>
        <taxon>Fungi</taxon>
        <taxon>Fungi incertae sedis</taxon>
        <taxon>Mucoromycota</taxon>
        <taxon>Mortierellomycotina</taxon>
        <taxon>Mortierellomycetes</taxon>
        <taxon>Mortierellales</taxon>
        <taxon>Mortierellaceae</taxon>
        <taxon>Mortierella</taxon>
    </lineage>
</organism>
<reference evidence="1" key="1">
    <citation type="journal article" date="2020" name="Fungal Divers.">
        <title>Resolving the Mortierellaceae phylogeny through synthesis of multi-gene phylogenetics and phylogenomics.</title>
        <authorList>
            <person name="Vandepol N."/>
            <person name="Liber J."/>
            <person name="Desiro A."/>
            <person name="Na H."/>
            <person name="Kennedy M."/>
            <person name="Barry K."/>
            <person name="Grigoriev I.V."/>
            <person name="Miller A.N."/>
            <person name="O'Donnell K."/>
            <person name="Stajich J.E."/>
            <person name="Bonito G."/>
        </authorList>
    </citation>
    <scope>NUCLEOTIDE SEQUENCE</scope>
    <source>
        <strain evidence="1">KOD948</strain>
    </source>
</reference>
<dbReference type="EMBL" id="JAAAJA010000288">
    <property type="protein sequence ID" value="KAG0256676.1"/>
    <property type="molecule type" value="Genomic_DNA"/>
</dbReference>
<dbReference type="OrthoDB" id="428577at2759"/>